<feature type="region of interest" description="Disordered" evidence="1">
    <location>
        <begin position="221"/>
        <end position="413"/>
    </location>
</feature>
<feature type="compositionally biased region" description="Basic and acidic residues" evidence="1">
    <location>
        <begin position="319"/>
        <end position="336"/>
    </location>
</feature>
<feature type="compositionally biased region" description="Polar residues" evidence="1">
    <location>
        <begin position="261"/>
        <end position="270"/>
    </location>
</feature>
<feature type="compositionally biased region" description="Low complexity" evidence="1">
    <location>
        <begin position="287"/>
        <end position="296"/>
    </location>
</feature>
<evidence type="ECO:0000256" key="1">
    <source>
        <dbReference type="SAM" id="MobiDB-lite"/>
    </source>
</evidence>
<evidence type="ECO:0000313" key="2">
    <source>
        <dbReference type="EMBL" id="CEM54958.1"/>
    </source>
</evidence>
<gene>
    <name evidence="2" type="ORF">Cvel_13178</name>
</gene>
<accession>A0A0G4ICL8</accession>
<feature type="compositionally biased region" description="Low complexity" evidence="1">
    <location>
        <begin position="236"/>
        <end position="245"/>
    </location>
</feature>
<dbReference type="VEuPathDB" id="CryptoDB:Cvel_13178"/>
<name>A0A0G4ICL8_9ALVE</name>
<feature type="compositionally biased region" description="Acidic residues" evidence="1">
    <location>
        <begin position="609"/>
        <end position="626"/>
    </location>
</feature>
<proteinExistence type="predicted"/>
<feature type="region of interest" description="Disordered" evidence="1">
    <location>
        <begin position="572"/>
        <end position="626"/>
    </location>
</feature>
<sequence>MWFGGYFGKDKFVLDLLPLRDSVEMMMNSIGDELFSRGESFFNEVVWITDLGQVRELEEGEETGNEKEKFFSIPDFMKTNKDKKRVKEVRDEVDTLWQSLRKQLLSAKAAVVRAKAELEEIVLQFIRSLCGEEAREKVKGTKDESRCWERTPLGMPRDGSAVRGIAVTTSTLMDRLKVLKHIVPSTLSETDWDLFVPLLERPLKKADEEIEMFHRNMKTKKAVARALKAQAEAKKPSGGSSSSKSQSRDEGSTPLAGVEGTLTNGKSSLPFSAGETSVHPVSNGTASSSSSSQQQQQRKRPSSPSAPGPDPSAHAAEPNSKKLRDADQQAEAEREGGGTGSVRGAAEFGPLPSSSANGVVRSGAQRDRDPQSSSSSSANGSAPPHLTLPVSSIPPRMPPTSTSVASAKARGPMPTFTLESFRTLQEKRHASPASSCQTAPVGGSSPNAFVLEGVAPQRSSKYGALLVGPRQHDRLVSTFLAANPPGQTSKAFAASRGGGAAAASSFGGRGGTGAAAASGGLVSRPVGGVRAGAVEEEEEDSSLPAESTLGVAELLFDGGRGGLVGGASLGLSAASSHGQGREQDSAMGTGGGGSVGRPQADLAGGSDDFYLDGEGEGEGEGDFLEGLEENGGALHHLHQSPGADELDFIEHAQEYM</sequence>
<dbReference type="AlphaFoldDB" id="A0A0G4ICL8"/>
<dbReference type="EMBL" id="CDMZ01005832">
    <property type="protein sequence ID" value="CEM54958.1"/>
    <property type="molecule type" value="Genomic_DNA"/>
</dbReference>
<reference evidence="2" key="1">
    <citation type="submission" date="2014-11" db="EMBL/GenBank/DDBJ databases">
        <authorList>
            <person name="Otto D Thomas"/>
            <person name="Naeem Raeece"/>
        </authorList>
    </citation>
    <scope>NUCLEOTIDE SEQUENCE</scope>
</reference>
<organism evidence="2">
    <name type="scientific">Chromera velia CCMP2878</name>
    <dbReference type="NCBI Taxonomy" id="1169474"/>
    <lineage>
        <taxon>Eukaryota</taxon>
        <taxon>Sar</taxon>
        <taxon>Alveolata</taxon>
        <taxon>Colpodellida</taxon>
        <taxon>Chromeraceae</taxon>
        <taxon>Chromera</taxon>
    </lineage>
</organism>
<protein>
    <submittedName>
        <fullName evidence="2">Uncharacterized protein</fullName>
    </submittedName>
</protein>